<keyword evidence="2 3" id="KW-0143">Chaperone</keyword>
<dbReference type="PANTHER" id="PTHR33643:SF1">
    <property type="entry name" value="UREASE ACCESSORY PROTEIN D"/>
    <property type="match status" value="1"/>
</dbReference>
<dbReference type="HAMAP" id="MF_01384">
    <property type="entry name" value="UreD"/>
    <property type="match status" value="1"/>
</dbReference>
<evidence type="ECO:0000256" key="3">
    <source>
        <dbReference type="HAMAP-Rule" id="MF_01384"/>
    </source>
</evidence>
<gene>
    <name evidence="3" type="primary">ureD</name>
    <name evidence="4" type="ORF">E6C55_06265</name>
</gene>
<dbReference type="Pfam" id="PF01774">
    <property type="entry name" value="UreD"/>
    <property type="match status" value="1"/>
</dbReference>
<dbReference type="PANTHER" id="PTHR33643">
    <property type="entry name" value="UREASE ACCESSORY PROTEIN D"/>
    <property type="match status" value="1"/>
</dbReference>
<comment type="caution">
    <text evidence="4">The sequence shown here is derived from an EMBL/GenBank/DDBJ whole genome shotgun (WGS) entry which is preliminary data.</text>
</comment>
<keyword evidence="3" id="KW-0996">Nickel insertion</keyword>
<evidence type="ECO:0000313" key="5">
    <source>
        <dbReference type="Proteomes" id="UP000310636"/>
    </source>
</evidence>
<dbReference type="OrthoDB" id="5328682at2"/>
<dbReference type="EMBL" id="SSOB01000006">
    <property type="protein sequence ID" value="THF82669.1"/>
    <property type="molecule type" value="Genomic_DNA"/>
</dbReference>
<protein>
    <recommendedName>
        <fullName evidence="3">Urease accessory protein UreD</fullName>
    </recommendedName>
</protein>
<accession>A0A4S4C4L0</accession>
<keyword evidence="5" id="KW-1185">Reference proteome</keyword>
<comment type="function">
    <text evidence="3">Required for maturation of urease via the functional incorporation of the urease nickel metallocenter.</text>
</comment>
<keyword evidence="3" id="KW-0963">Cytoplasm</keyword>
<sequence>MSSKRATMRIREKAVGISEPSASGVRAELRATVRLRGGIPVLAERYHSAPLKIAKSFMMREEAGTRLGIIQMDVSPGLLDGDEYEFDWTAEEGSSVYVTNQAYTRVHPAREKGATVRQRLRLERDAVLEWMPEPVMPFRGARYCVCTDIELMPGSVCVIADLLCPGRVVRGEAFDFDLYDSKLSVRYNQELVHYQRQRFEPARLRIESPGCFGSYTHLATLSVFSDRVDASAVTRIEELLEPEKTKAGLIDEKIVWHVALTARYGIVVTIAGMKTWQLQRLVIKAWDAVRLVFLGSPPTRLLRESWMRDDC</sequence>
<comment type="similarity">
    <text evidence="1 3">Belongs to the UreD family.</text>
</comment>
<dbReference type="GO" id="GO:0016151">
    <property type="term" value="F:nickel cation binding"/>
    <property type="evidence" value="ECO:0007669"/>
    <property type="project" value="UniProtKB-UniRule"/>
</dbReference>
<dbReference type="InterPro" id="IPR002669">
    <property type="entry name" value="UreD"/>
</dbReference>
<reference evidence="4 5" key="1">
    <citation type="submission" date="2019-04" db="EMBL/GenBank/DDBJ databases">
        <title>Cohnella sp. nov. isolated from preserved vegetables.</title>
        <authorList>
            <person name="Lin S.-Y."/>
            <person name="Hung M.-H."/>
            <person name="Young C.-C."/>
        </authorList>
    </citation>
    <scope>NUCLEOTIDE SEQUENCE [LARGE SCALE GENOMIC DNA]</scope>
    <source>
        <strain evidence="4 5">CC-MHH1044</strain>
    </source>
</reference>
<organism evidence="4 5">
    <name type="scientific">Cohnella fermenti</name>
    <dbReference type="NCBI Taxonomy" id="2565925"/>
    <lineage>
        <taxon>Bacteria</taxon>
        <taxon>Bacillati</taxon>
        <taxon>Bacillota</taxon>
        <taxon>Bacilli</taxon>
        <taxon>Bacillales</taxon>
        <taxon>Paenibacillaceae</taxon>
        <taxon>Cohnella</taxon>
    </lineage>
</organism>
<dbReference type="GO" id="GO:0005737">
    <property type="term" value="C:cytoplasm"/>
    <property type="evidence" value="ECO:0007669"/>
    <property type="project" value="UniProtKB-SubCell"/>
</dbReference>
<proteinExistence type="inferred from homology"/>
<comment type="subcellular location">
    <subcellularLocation>
        <location evidence="3">Cytoplasm</location>
    </subcellularLocation>
</comment>
<evidence type="ECO:0000256" key="2">
    <source>
        <dbReference type="ARBA" id="ARBA00023186"/>
    </source>
</evidence>
<evidence type="ECO:0000313" key="4">
    <source>
        <dbReference type="EMBL" id="THF82669.1"/>
    </source>
</evidence>
<name>A0A4S4C4L0_9BACL</name>
<evidence type="ECO:0000256" key="1">
    <source>
        <dbReference type="ARBA" id="ARBA00007177"/>
    </source>
</evidence>
<comment type="subunit">
    <text evidence="3">UreD, UreF and UreG form a complex that acts as a GTP-hydrolysis-dependent molecular chaperone, activating the urease apoprotein by helping to assemble the nickel containing metallocenter of UreC. The UreE protein probably delivers the nickel.</text>
</comment>
<dbReference type="Proteomes" id="UP000310636">
    <property type="component" value="Unassembled WGS sequence"/>
</dbReference>
<dbReference type="AlphaFoldDB" id="A0A4S4C4L0"/>